<feature type="domain" description="Type ISP restriction-modification enzyme LLaBIII C-terminal specificity" evidence="5">
    <location>
        <begin position="317"/>
        <end position="455"/>
    </location>
</feature>
<keyword evidence="3" id="KW-0808">Transferase</keyword>
<gene>
    <name evidence="6" type="ORF">FJZ00_06075</name>
</gene>
<proteinExistence type="predicted"/>
<dbReference type="InterPro" id="IPR041635">
    <property type="entry name" value="Type_ISP_LLaBIII_C"/>
</dbReference>
<name>A0A938BMW2_9BACT</name>
<protein>
    <recommendedName>
        <fullName evidence="1">site-specific DNA-methyltransferase (adenine-specific)</fullName>
        <ecNumber evidence="1">2.1.1.72</ecNumber>
    </recommendedName>
</protein>
<evidence type="ECO:0000313" key="6">
    <source>
        <dbReference type="EMBL" id="MBM3274698.1"/>
    </source>
</evidence>
<evidence type="ECO:0000256" key="1">
    <source>
        <dbReference type="ARBA" id="ARBA00011900"/>
    </source>
</evidence>
<dbReference type="Gene3D" id="3.40.50.150">
    <property type="entry name" value="Vaccinia Virus protein VP39"/>
    <property type="match status" value="1"/>
</dbReference>
<dbReference type="PANTHER" id="PTHR33841:SF1">
    <property type="entry name" value="DNA METHYLTRANSFERASE A"/>
    <property type="match status" value="1"/>
</dbReference>
<sequence length="476" mass="51868">MSLAIPADVRRLRGVWFTPPDLAGYLVRSADALAQEAFGVGLEACHVIEPALGDGIFAAEVLKVTPRARILGYEILPDVAAAARTRLSAGRGGLDICVGSALQGFPAVSGIPVIVGNPPWRGHSADPGAIAGLLRDYYPMGERNTKWLQDDYVRFFRWAQEVVIRHGRGIVGLVTNHSWLRGVIHGRMREALRSAFDGIFLLDLHGSTLRPEREGDENVFPVRPGAAIALLVRRGGTPATCDVRRFDLWGSRAEKLAWLAAHDLRTTPWVPDAEAPESPYRSWPALTDLFGAWSIGMVSGRDAKAYYRTREALLAEHPAISPEESFEALYRPGDRRWTAFALHTRPRYAVMRHLLPTCAVSPLALVALRQGGPRVSPRFLVTDRPIDNCVLSTESTARAYAFPLRLADGTFNLDPAKLGFDDPERAFDHVIRTLADRDYQAANRDALLSGFPRIPPVVTGPTGATGATGPTGPTGA</sequence>
<evidence type="ECO:0000256" key="2">
    <source>
        <dbReference type="ARBA" id="ARBA00022603"/>
    </source>
</evidence>
<dbReference type="EMBL" id="VGJX01000298">
    <property type="protein sequence ID" value="MBM3274698.1"/>
    <property type="molecule type" value="Genomic_DNA"/>
</dbReference>
<dbReference type="EC" id="2.1.1.72" evidence="1"/>
<dbReference type="InterPro" id="IPR029063">
    <property type="entry name" value="SAM-dependent_MTases_sf"/>
</dbReference>
<dbReference type="Proteomes" id="UP000703893">
    <property type="component" value="Unassembled WGS sequence"/>
</dbReference>
<evidence type="ECO:0000259" key="5">
    <source>
        <dbReference type="Pfam" id="PF18135"/>
    </source>
</evidence>
<dbReference type="GO" id="GO:0009007">
    <property type="term" value="F:site-specific DNA-methyltransferase (adenine-specific) activity"/>
    <property type="evidence" value="ECO:0007669"/>
    <property type="project" value="UniProtKB-EC"/>
</dbReference>
<keyword evidence="2" id="KW-0489">Methyltransferase</keyword>
<evidence type="ECO:0000256" key="4">
    <source>
        <dbReference type="ARBA" id="ARBA00047942"/>
    </source>
</evidence>
<dbReference type="GO" id="GO:0032259">
    <property type="term" value="P:methylation"/>
    <property type="evidence" value="ECO:0007669"/>
    <property type="project" value="UniProtKB-KW"/>
</dbReference>
<dbReference type="AlphaFoldDB" id="A0A938BMW2"/>
<evidence type="ECO:0000256" key="3">
    <source>
        <dbReference type="ARBA" id="ARBA00022679"/>
    </source>
</evidence>
<dbReference type="PANTHER" id="PTHR33841">
    <property type="entry name" value="DNA METHYLTRANSFERASE YEEA-RELATED"/>
    <property type="match status" value="1"/>
</dbReference>
<reference evidence="6 7" key="1">
    <citation type="submission" date="2019-03" db="EMBL/GenBank/DDBJ databases">
        <title>Lake Tanganyika Metagenome-Assembled Genomes (MAGs).</title>
        <authorList>
            <person name="Tran P."/>
        </authorList>
    </citation>
    <scope>NUCLEOTIDE SEQUENCE [LARGE SCALE GENOMIC DNA]</scope>
    <source>
        <strain evidence="6">K_DeepCast_65m_m2_236</strain>
    </source>
</reference>
<comment type="caution">
    <text evidence="6">The sequence shown here is derived from an EMBL/GenBank/DDBJ whole genome shotgun (WGS) entry which is preliminary data.</text>
</comment>
<dbReference type="Pfam" id="PF18135">
    <property type="entry name" value="Type_ISP_C"/>
    <property type="match status" value="1"/>
</dbReference>
<dbReference type="PRINTS" id="PR00507">
    <property type="entry name" value="N12N6MTFRASE"/>
</dbReference>
<dbReference type="SUPFAM" id="SSF53335">
    <property type="entry name" value="S-adenosyl-L-methionine-dependent methyltransferases"/>
    <property type="match status" value="1"/>
</dbReference>
<accession>A0A938BMW2</accession>
<dbReference type="InterPro" id="IPR050953">
    <property type="entry name" value="N4_N6_ade-DNA_methylase"/>
</dbReference>
<comment type="catalytic activity">
    <reaction evidence="4">
        <text>a 2'-deoxyadenosine in DNA + S-adenosyl-L-methionine = an N(6)-methyl-2'-deoxyadenosine in DNA + S-adenosyl-L-homocysteine + H(+)</text>
        <dbReference type="Rhea" id="RHEA:15197"/>
        <dbReference type="Rhea" id="RHEA-COMP:12418"/>
        <dbReference type="Rhea" id="RHEA-COMP:12419"/>
        <dbReference type="ChEBI" id="CHEBI:15378"/>
        <dbReference type="ChEBI" id="CHEBI:57856"/>
        <dbReference type="ChEBI" id="CHEBI:59789"/>
        <dbReference type="ChEBI" id="CHEBI:90615"/>
        <dbReference type="ChEBI" id="CHEBI:90616"/>
        <dbReference type="EC" id="2.1.1.72"/>
    </reaction>
</comment>
<organism evidence="6 7">
    <name type="scientific">Candidatus Tanganyikabacteria bacterium</name>
    <dbReference type="NCBI Taxonomy" id="2961651"/>
    <lineage>
        <taxon>Bacteria</taxon>
        <taxon>Bacillati</taxon>
        <taxon>Candidatus Sericytochromatia</taxon>
        <taxon>Candidatus Tanganyikabacteria</taxon>
    </lineage>
</organism>
<evidence type="ECO:0000313" key="7">
    <source>
        <dbReference type="Proteomes" id="UP000703893"/>
    </source>
</evidence>